<dbReference type="SUPFAM" id="SSF88659">
    <property type="entry name" value="Sigma3 and sigma4 domains of RNA polymerase sigma factors"/>
    <property type="match status" value="1"/>
</dbReference>
<keyword evidence="4" id="KW-0238">DNA-binding</keyword>
<dbReference type="RefSeq" id="WP_343036926.1">
    <property type="nucleotide sequence ID" value="NZ_JACBZX010000001.1"/>
</dbReference>
<comment type="caution">
    <text evidence="8">The sequence shown here is derived from an EMBL/GenBank/DDBJ whole genome shotgun (WGS) entry which is preliminary data.</text>
</comment>
<dbReference type="InterPro" id="IPR036388">
    <property type="entry name" value="WH-like_DNA-bd_sf"/>
</dbReference>
<dbReference type="Proteomes" id="UP000592181">
    <property type="component" value="Unassembled WGS sequence"/>
</dbReference>
<comment type="similarity">
    <text evidence="1">Belongs to the sigma-70 factor family. ECF subfamily.</text>
</comment>
<reference evidence="8 9" key="1">
    <citation type="submission" date="2020-07" db="EMBL/GenBank/DDBJ databases">
        <title>Sequencing the genomes of 1000 actinobacteria strains.</title>
        <authorList>
            <person name="Klenk H.-P."/>
        </authorList>
    </citation>
    <scope>NUCLEOTIDE SEQUENCE [LARGE SCALE GENOMIC DNA]</scope>
    <source>
        <strain evidence="8 9">DSM 24723</strain>
    </source>
</reference>
<dbReference type="InterPro" id="IPR039425">
    <property type="entry name" value="RNA_pol_sigma-70-like"/>
</dbReference>
<evidence type="ECO:0000256" key="2">
    <source>
        <dbReference type="ARBA" id="ARBA00023015"/>
    </source>
</evidence>
<dbReference type="InterPro" id="IPR007627">
    <property type="entry name" value="RNA_pol_sigma70_r2"/>
</dbReference>
<dbReference type="GO" id="GO:0003677">
    <property type="term" value="F:DNA binding"/>
    <property type="evidence" value="ECO:0007669"/>
    <property type="project" value="UniProtKB-KW"/>
</dbReference>
<dbReference type="GO" id="GO:0006352">
    <property type="term" value="P:DNA-templated transcription initiation"/>
    <property type="evidence" value="ECO:0007669"/>
    <property type="project" value="InterPro"/>
</dbReference>
<evidence type="ECO:0000313" key="8">
    <source>
        <dbReference type="EMBL" id="NYG36044.1"/>
    </source>
</evidence>
<dbReference type="InterPro" id="IPR013324">
    <property type="entry name" value="RNA_pol_sigma_r3/r4-like"/>
</dbReference>
<dbReference type="Gene3D" id="1.10.1740.10">
    <property type="match status" value="1"/>
</dbReference>
<dbReference type="InterPro" id="IPR014284">
    <property type="entry name" value="RNA_pol_sigma-70_dom"/>
</dbReference>
<evidence type="ECO:0000256" key="4">
    <source>
        <dbReference type="ARBA" id="ARBA00023125"/>
    </source>
</evidence>
<dbReference type="EMBL" id="JACBZX010000001">
    <property type="protein sequence ID" value="NYG36044.1"/>
    <property type="molecule type" value="Genomic_DNA"/>
</dbReference>
<dbReference type="InterPro" id="IPR013249">
    <property type="entry name" value="RNA_pol_sigma70_r4_t2"/>
</dbReference>
<name>A0A852X712_9MICO</name>
<evidence type="ECO:0000313" key="9">
    <source>
        <dbReference type="Proteomes" id="UP000592181"/>
    </source>
</evidence>
<evidence type="ECO:0000256" key="5">
    <source>
        <dbReference type="ARBA" id="ARBA00023163"/>
    </source>
</evidence>
<feature type="domain" description="RNA polymerase sigma-70 region 2" evidence="6">
    <location>
        <begin position="30"/>
        <end position="96"/>
    </location>
</feature>
<proteinExistence type="inferred from homology"/>
<dbReference type="SUPFAM" id="SSF88946">
    <property type="entry name" value="Sigma2 domain of RNA polymerase sigma factors"/>
    <property type="match status" value="1"/>
</dbReference>
<sequence length="187" mass="20595">MDQDTGGAPSDEALVRAVRLGDEQAFATVVDRYGPGMYRYAVRLVGGSDADAAEATQEALVSAWRGLPTFEGRSSLKTWLYRLVHRRAVDLVRQRRPVPVEDEQLAAVAPPARDDPLGAVLDGELLAALQQALDELPWGQRSVWLLREVEGMSYEEVASALSMTTGSVRGNLHRARRALAERMAPWR</sequence>
<dbReference type="Pfam" id="PF08281">
    <property type="entry name" value="Sigma70_r4_2"/>
    <property type="match status" value="1"/>
</dbReference>
<organism evidence="8 9">
    <name type="scientific">Janibacter alkaliphilus</name>
    <dbReference type="NCBI Taxonomy" id="1069963"/>
    <lineage>
        <taxon>Bacteria</taxon>
        <taxon>Bacillati</taxon>
        <taxon>Actinomycetota</taxon>
        <taxon>Actinomycetes</taxon>
        <taxon>Micrococcales</taxon>
        <taxon>Intrasporangiaceae</taxon>
        <taxon>Janibacter</taxon>
    </lineage>
</organism>
<dbReference type="PANTHER" id="PTHR43133:SF8">
    <property type="entry name" value="RNA POLYMERASE SIGMA FACTOR HI_1459-RELATED"/>
    <property type="match status" value="1"/>
</dbReference>
<dbReference type="PANTHER" id="PTHR43133">
    <property type="entry name" value="RNA POLYMERASE ECF-TYPE SIGMA FACTO"/>
    <property type="match status" value="1"/>
</dbReference>
<gene>
    <name evidence="8" type="ORF">BJY28_000513</name>
</gene>
<dbReference type="AlphaFoldDB" id="A0A852X712"/>
<keyword evidence="5" id="KW-0804">Transcription</keyword>
<dbReference type="Gene3D" id="1.10.10.10">
    <property type="entry name" value="Winged helix-like DNA-binding domain superfamily/Winged helix DNA-binding domain"/>
    <property type="match status" value="1"/>
</dbReference>
<dbReference type="GO" id="GO:0016987">
    <property type="term" value="F:sigma factor activity"/>
    <property type="evidence" value="ECO:0007669"/>
    <property type="project" value="UniProtKB-KW"/>
</dbReference>
<evidence type="ECO:0000256" key="3">
    <source>
        <dbReference type="ARBA" id="ARBA00023082"/>
    </source>
</evidence>
<keyword evidence="3" id="KW-0731">Sigma factor</keyword>
<evidence type="ECO:0000259" key="6">
    <source>
        <dbReference type="Pfam" id="PF04542"/>
    </source>
</evidence>
<keyword evidence="9" id="KW-1185">Reference proteome</keyword>
<keyword evidence="2" id="KW-0805">Transcription regulation</keyword>
<dbReference type="CDD" id="cd06171">
    <property type="entry name" value="Sigma70_r4"/>
    <property type="match status" value="1"/>
</dbReference>
<feature type="domain" description="RNA polymerase sigma factor 70 region 4 type 2" evidence="7">
    <location>
        <begin position="127"/>
        <end position="179"/>
    </location>
</feature>
<protein>
    <submittedName>
        <fullName evidence="8">RNA polymerase sigma-70 factor (ECF subfamily)</fullName>
    </submittedName>
</protein>
<evidence type="ECO:0000256" key="1">
    <source>
        <dbReference type="ARBA" id="ARBA00010641"/>
    </source>
</evidence>
<dbReference type="Pfam" id="PF04542">
    <property type="entry name" value="Sigma70_r2"/>
    <property type="match status" value="1"/>
</dbReference>
<dbReference type="NCBIfam" id="TIGR02937">
    <property type="entry name" value="sigma70-ECF"/>
    <property type="match status" value="1"/>
</dbReference>
<evidence type="ECO:0000259" key="7">
    <source>
        <dbReference type="Pfam" id="PF08281"/>
    </source>
</evidence>
<accession>A0A852X712</accession>
<dbReference type="InterPro" id="IPR013325">
    <property type="entry name" value="RNA_pol_sigma_r2"/>
</dbReference>